<sequence length="501" mass="55145">MNDLDPLTRLAFLGTAHAPELDSLGGVEGQTARALSTLSVEKRVLLAAGARGVARAAGGRLSQLGAPGEAAPPDTLEVCPPRVSALLVEVMATADAEMLGAILERMAHARRRLPPELLPRMLGFKGPMRAAIVPVLGERGRWLARLHPEWRSVLTGTSTSPEEAERVWTEGSFEERRTVLERTRLTDPTRARAWLQGTFAQEKSEHRARFLSSLKQGLSLEDEPLLELGRKDRAAGVREVARELLSRLPTSAFARRMEERARAVLHWEQPATLRVRFPEKWDTEAERDGLDKPPAGTGQGEHWLQRLLSALPLSTWERAFGATPGQLVAAAGRSEDGIGLSEGWAHAMRLGASPDWASALLDFWARQNPKVLPPERAESLAFTLFEALPPSERAGHTLRVLRGAQALPRLEHALALTPAPWPVELARAWLLALRQQNDTTNRALALFTSIPRSALILPAECLAAAAEPFHLPTPLSPWQRELDRFQTSVSLCRTLHEELKP</sequence>
<dbReference type="Proteomes" id="UP000182229">
    <property type="component" value="Unassembled WGS sequence"/>
</dbReference>
<dbReference type="InterPro" id="IPR043746">
    <property type="entry name" value="DUF5691"/>
</dbReference>
<organism evidence="1 2">
    <name type="scientific">Cystobacter ferrugineus</name>
    <dbReference type="NCBI Taxonomy" id="83449"/>
    <lineage>
        <taxon>Bacteria</taxon>
        <taxon>Pseudomonadati</taxon>
        <taxon>Myxococcota</taxon>
        <taxon>Myxococcia</taxon>
        <taxon>Myxococcales</taxon>
        <taxon>Cystobacterineae</taxon>
        <taxon>Archangiaceae</taxon>
        <taxon>Cystobacter</taxon>
    </lineage>
</organism>
<reference evidence="2" key="1">
    <citation type="submission" date="2016-11" db="EMBL/GenBank/DDBJ databases">
        <authorList>
            <person name="Shukria A."/>
            <person name="Stevens D.C."/>
        </authorList>
    </citation>
    <scope>NUCLEOTIDE SEQUENCE [LARGE SCALE GENOMIC DNA]</scope>
    <source>
        <strain evidence="2">Cbfe23</strain>
    </source>
</reference>
<reference evidence="1 2" key="2">
    <citation type="submission" date="2016-12" db="EMBL/GenBank/DDBJ databases">
        <title>Draft Genome Sequence of Cystobacter ferrugineus Strain Cbfe23.</title>
        <authorList>
            <person name="Akbar S."/>
            <person name="Dowd S.E."/>
            <person name="Stevens D.C."/>
        </authorList>
    </citation>
    <scope>NUCLEOTIDE SEQUENCE [LARGE SCALE GENOMIC DNA]</scope>
    <source>
        <strain evidence="1 2">Cbfe23</strain>
    </source>
</reference>
<dbReference type="AlphaFoldDB" id="A0A1L9BFP4"/>
<keyword evidence="2" id="KW-1185">Reference proteome</keyword>
<dbReference type="STRING" id="83449.BON30_09230"/>
<dbReference type="OrthoDB" id="262508at2"/>
<dbReference type="RefSeq" id="WP_071897513.1">
    <property type="nucleotide sequence ID" value="NZ_MPIN01000002.1"/>
</dbReference>
<protein>
    <submittedName>
        <fullName evidence="1">Uncharacterized protein</fullName>
    </submittedName>
</protein>
<proteinExistence type="predicted"/>
<evidence type="ECO:0000313" key="1">
    <source>
        <dbReference type="EMBL" id="OJH41077.1"/>
    </source>
</evidence>
<comment type="caution">
    <text evidence="1">The sequence shown here is derived from an EMBL/GenBank/DDBJ whole genome shotgun (WGS) entry which is preliminary data.</text>
</comment>
<dbReference type="Pfam" id="PF18944">
    <property type="entry name" value="DUF5691"/>
    <property type="match status" value="1"/>
</dbReference>
<evidence type="ECO:0000313" key="2">
    <source>
        <dbReference type="Proteomes" id="UP000182229"/>
    </source>
</evidence>
<dbReference type="EMBL" id="MPIN01000002">
    <property type="protein sequence ID" value="OJH41077.1"/>
    <property type="molecule type" value="Genomic_DNA"/>
</dbReference>
<name>A0A1L9BFP4_9BACT</name>
<gene>
    <name evidence="1" type="ORF">BON30_09230</name>
</gene>
<accession>A0A1L9BFP4</accession>